<dbReference type="PANTHER" id="PTHR43861:SF1">
    <property type="entry name" value="TRANS-ACONITATE 2-METHYLTRANSFERASE"/>
    <property type="match status" value="1"/>
</dbReference>
<dbReference type="InterPro" id="IPR041698">
    <property type="entry name" value="Methyltransf_25"/>
</dbReference>
<name>A0ABQ0BHY4_9FIRM</name>
<evidence type="ECO:0000256" key="2">
    <source>
        <dbReference type="ARBA" id="ARBA00022679"/>
    </source>
</evidence>
<dbReference type="GO" id="GO:0008168">
    <property type="term" value="F:methyltransferase activity"/>
    <property type="evidence" value="ECO:0007669"/>
    <property type="project" value="UniProtKB-KW"/>
</dbReference>
<dbReference type="Gene3D" id="3.40.50.150">
    <property type="entry name" value="Vaccinia Virus protein VP39"/>
    <property type="match status" value="1"/>
</dbReference>
<keyword evidence="5" id="KW-1185">Reference proteome</keyword>
<evidence type="ECO:0000313" key="5">
    <source>
        <dbReference type="Proteomes" id="UP001600943"/>
    </source>
</evidence>
<dbReference type="CDD" id="cd02440">
    <property type="entry name" value="AdoMet_MTases"/>
    <property type="match status" value="1"/>
</dbReference>
<gene>
    <name evidence="4" type="ORF">K040078D81_51870</name>
</gene>
<dbReference type="RefSeq" id="WP_288891178.1">
    <property type="nucleotide sequence ID" value="NZ_BAABYW010000002.1"/>
</dbReference>
<reference evidence="4 5" key="1">
    <citation type="submission" date="2024-04" db="EMBL/GenBank/DDBJ databases">
        <title>Defined microbial consortia suppress multidrug-resistant proinflammatory Enterobacteriaceae via ecological control.</title>
        <authorList>
            <person name="Furuichi M."/>
            <person name="Kawaguchi T."/>
            <person name="Pust M."/>
            <person name="Yasuma K."/>
            <person name="Plichta D."/>
            <person name="Hasegawa N."/>
            <person name="Ohya T."/>
            <person name="Bhattarai S."/>
            <person name="Sasajima S."/>
            <person name="Aoto Y."/>
            <person name="Tuganbaev T."/>
            <person name="Yaginuma M."/>
            <person name="Ueda M."/>
            <person name="Okahashi N."/>
            <person name="Amafuji K."/>
            <person name="Kiridooshi Y."/>
            <person name="Sugita K."/>
            <person name="Strazar M."/>
            <person name="Skelly A."/>
            <person name="Suda W."/>
            <person name="Hattori M."/>
            <person name="Nakamoto N."/>
            <person name="Caballero S."/>
            <person name="Norman J."/>
            <person name="Olle B."/>
            <person name="Tanoue T."/>
            <person name="Arita M."/>
            <person name="Bucci V."/>
            <person name="Atarashi K."/>
            <person name="Xavier R."/>
            <person name="Honda K."/>
        </authorList>
    </citation>
    <scope>NUCLEOTIDE SEQUENCE [LARGE SCALE GENOMIC DNA]</scope>
    <source>
        <strain evidence="5">k04-0078-D8-1</strain>
    </source>
</reference>
<dbReference type="InterPro" id="IPR029063">
    <property type="entry name" value="SAM-dependent_MTases_sf"/>
</dbReference>
<sequence>MKDNKTIDYYDQNAQSFVENTINVDFKDLQDDFLSWLPKAGAILDFGCGSGRDTKYFLEKGYRVTAIDGSAVLCRMASEFTGIAVKQMMFDELNEQETYDGIWACSSLLHVPADELGDVLLKMAAALKDSGIAYISFKYGEYEGERGGRFFLDMTENSFRELLAEIPAFKIEQQKITTDTRPDRDEKWLNLVLRKV</sequence>
<dbReference type="SUPFAM" id="SSF53335">
    <property type="entry name" value="S-adenosyl-L-methionine-dependent methyltransferases"/>
    <property type="match status" value="1"/>
</dbReference>
<evidence type="ECO:0000256" key="1">
    <source>
        <dbReference type="ARBA" id="ARBA00022603"/>
    </source>
</evidence>
<dbReference type="GO" id="GO:0032259">
    <property type="term" value="P:methylation"/>
    <property type="evidence" value="ECO:0007669"/>
    <property type="project" value="UniProtKB-KW"/>
</dbReference>
<dbReference type="Pfam" id="PF13649">
    <property type="entry name" value="Methyltransf_25"/>
    <property type="match status" value="1"/>
</dbReference>
<dbReference type="Proteomes" id="UP001600943">
    <property type="component" value="Unassembled WGS sequence"/>
</dbReference>
<dbReference type="PANTHER" id="PTHR43861">
    <property type="entry name" value="TRANS-ACONITATE 2-METHYLTRANSFERASE-RELATED"/>
    <property type="match status" value="1"/>
</dbReference>
<feature type="domain" description="Methyltransferase" evidence="3">
    <location>
        <begin position="43"/>
        <end position="131"/>
    </location>
</feature>
<keyword evidence="2" id="KW-0808">Transferase</keyword>
<proteinExistence type="predicted"/>
<evidence type="ECO:0000313" key="4">
    <source>
        <dbReference type="EMBL" id="GAA6411070.1"/>
    </source>
</evidence>
<dbReference type="EMBL" id="BAABYW010000002">
    <property type="protein sequence ID" value="GAA6411070.1"/>
    <property type="molecule type" value="Genomic_DNA"/>
</dbReference>
<accession>A0ABQ0BHY4</accession>
<evidence type="ECO:0000259" key="3">
    <source>
        <dbReference type="Pfam" id="PF13649"/>
    </source>
</evidence>
<protein>
    <submittedName>
        <fullName evidence="4">Class I SAM-dependent methyltransferase</fullName>
    </submittedName>
</protein>
<organism evidence="4 5">
    <name type="scientific">Blautia hominis</name>
    <dbReference type="NCBI Taxonomy" id="2025493"/>
    <lineage>
        <taxon>Bacteria</taxon>
        <taxon>Bacillati</taxon>
        <taxon>Bacillota</taxon>
        <taxon>Clostridia</taxon>
        <taxon>Lachnospirales</taxon>
        <taxon>Lachnospiraceae</taxon>
        <taxon>Blautia</taxon>
    </lineage>
</organism>
<keyword evidence="1 4" id="KW-0489">Methyltransferase</keyword>
<comment type="caution">
    <text evidence="4">The sequence shown here is derived from an EMBL/GenBank/DDBJ whole genome shotgun (WGS) entry which is preliminary data.</text>
</comment>